<dbReference type="GO" id="GO:0008324">
    <property type="term" value="F:monoatomic cation transmembrane transporter activity"/>
    <property type="evidence" value="ECO:0007669"/>
    <property type="project" value="InterPro"/>
</dbReference>
<dbReference type="Proteomes" id="UP000442535">
    <property type="component" value="Unassembled WGS sequence"/>
</dbReference>
<proteinExistence type="predicted"/>
<dbReference type="PROSITE" id="PS51202">
    <property type="entry name" value="RCK_C"/>
    <property type="match status" value="1"/>
</dbReference>
<evidence type="ECO:0000259" key="1">
    <source>
        <dbReference type="PROSITE" id="PS51201"/>
    </source>
</evidence>
<reference evidence="3 4" key="1">
    <citation type="submission" date="2019-08" db="EMBL/GenBank/DDBJ databases">
        <title>In-depth cultivation of the pig gut microbiome towards novel bacterial diversity and tailored functional studies.</title>
        <authorList>
            <person name="Wylensek D."/>
            <person name="Hitch T.C.A."/>
            <person name="Clavel T."/>
        </authorList>
    </citation>
    <scope>NUCLEOTIDE SEQUENCE [LARGE SCALE GENOMIC DNA]</scope>
    <source>
        <strain evidence="3 4">RF-GAM-744-WT-7</strain>
    </source>
</reference>
<dbReference type="InterPro" id="IPR036721">
    <property type="entry name" value="RCK_C_sf"/>
</dbReference>
<dbReference type="EMBL" id="VUMY01000006">
    <property type="protein sequence ID" value="MST49473.1"/>
    <property type="molecule type" value="Genomic_DNA"/>
</dbReference>
<gene>
    <name evidence="3" type="ORF">FYJ63_04375</name>
</gene>
<comment type="caution">
    <text evidence="3">The sequence shown here is derived from an EMBL/GenBank/DDBJ whole genome shotgun (WGS) entry which is preliminary data.</text>
</comment>
<accession>A0A7K0K1W9</accession>
<dbReference type="InterPro" id="IPR036291">
    <property type="entry name" value="NAD(P)-bd_dom_sf"/>
</dbReference>
<feature type="domain" description="RCK C-terminal" evidence="2">
    <location>
        <begin position="134"/>
        <end position="215"/>
    </location>
</feature>
<dbReference type="Gene3D" id="3.30.70.1450">
    <property type="entry name" value="Regulator of K+ conductance, C-terminal domain"/>
    <property type="match status" value="1"/>
</dbReference>
<dbReference type="InterPro" id="IPR050721">
    <property type="entry name" value="Trk_Ktr_HKT_K-transport"/>
</dbReference>
<dbReference type="AlphaFoldDB" id="A0A7K0K1W9"/>
<dbReference type="InterPro" id="IPR006037">
    <property type="entry name" value="RCK_C"/>
</dbReference>
<name>A0A7K0K1W9_9ACTO</name>
<dbReference type="SUPFAM" id="SSF51735">
    <property type="entry name" value="NAD(P)-binding Rossmann-fold domains"/>
    <property type="match status" value="1"/>
</dbReference>
<feature type="domain" description="RCK N-terminal" evidence="1">
    <location>
        <begin position="2"/>
        <end position="118"/>
    </location>
</feature>
<dbReference type="Gene3D" id="3.40.50.720">
    <property type="entry name" value="NAD(P)-binding Rossmann-like Domain"/>
    <property type="match status" value="1"/>
</dbReference>
<evidence type="ECO:0000313" key="4">
    <source>
        <dbReference type="Proteomes" id="UP000442535"/>
    </source>
</evidence>
<dbReference type="PROSITE" id="PS51201">
    <property type="entry name" value="RCK_N"/>
    <property type="match status" value="1"/>
</dbReference>
<dbReference type="PANTHER" id="PTHR43833">
    <property type="entry name" value="POTASSIUM CHANNEL PROTEIN 2-RELATED-RELATED"/>
    <property type="match status" value="1"/>
</dbReference>
<dbReference type="GO" id="GO:0006813">
    <property type="term" value="P:potassium ion transport"/>
    <property type="evidence" value="ECO:0007669"/>
    <property type="project" value="InterPro"/>
</dbReference>
<dbReference type="Pfam" id="PF02080">
    <property type="entry name" value="TrkA_C"/>
    <property type="match status" value="1"/>
</dbReference>
<sequence>MNKSVAVIGLGRFGLAMAQELEASGVDVLAIDKNPEVIASAAETLRHAVKADGTDAEVLKQLAVDQFTTAVVAIGGDLAASILAASALITLNGSKIWAKASSPQQGEIFKQMGIDRIFYPESDGGRRGAHLVAQSCEDYVDLGHGFALVITNPADKYCHDTLGDLDVRRREGFSIVAIRSDSGEWETAHAGTVLKPQDSIMVVAPTKVIAKVARR</sequence>
<dbReference type="PANTHER" id="PTHR43833:SF7">
    <property type="entry name" value="KTR SYSTEM POTASSIUM UPTAKE PROTEIN C"/>
    <property type="match status" value="1"/>
</dbReference>
<dbReference type="Pfam" id="PF02254">
    <property type="entry name" value="TrkA_N"/>
    <property type="match status" value="1"/>
</dbReference>
<evidence type="ECO:0000259" key="2">
    <source>
        <dbReference type="PROSITE" id="PS51202"/>
    </source>
</evidence>
<dbReference type="InterPro" id="IPR003148">
    <property type="entry name" value="RCK_N"/>
</dbReference>
<keyword evidence="4" id="KW-1185">Reference proteome</keyword>
<protein>
    <submittedName>
        <fullName evidence="3">TrkA family potassium uptake protein</fullName>
    </submittedName>
</protein>
<dbReference type="RefSeq" id="WP_154544156.1">
    <property type="nucleotide sequence ID" value="NZ_JAQYQY010000039.1"/>
</dbReference>
<dbReference type="SUPFAM" id="SSF116726">
    <property type="entry name" value="TrkA C-terminal domain-like"/>
    <property type="match status" value="1"/>
</dbReference>
<evidence type="ECO:0000313" key="3">
    <source>
        <dbReference type="EMBL" id="MST49473.1"/>
    </source>
</evidence>
<organism evidence="3 4">
    <name type="scientific">Mobiluncus porci</name>
    <dbReference type="NCBI Taxonomy" id="2652278"/>
    <lineage>
        <taxon>Bacteria</taxon>
        <taxon>Bacillati</taxon>
        <taxon>Actinomycetota</taxon>
        <taxon>Actinomycetes</taxon>
        <taxon>Actinomycetales</taxon>
        <taxon>Actinomycetaceae</taxon>
        <taxon>Mobiluncus</taxon>
    </lineage>
</organism>